<protein>
    <recommendedName>
        <fullName evidence="1">BioF2-like acetyltransferase domain-containing protein</fullName>
    </recommendedName>
</protein>
<reference evidence="3" key="1">
    <citation type="journal article" date="2019" name="Int. J. Syst. Evol. Microbiol.">
        <title>The Global Catalogue of Microorganisms (GCM) 10K type strain sequencing project: providing services to taxonomists for standard genome sequencing and annotation.</title>
        <authorList>
            <consortium name="The Broad Institute Genomics Platform"/>
            <consortium name="The Broad Institute Genome Sequencing Center for Infectious Disease"/>
            <person name="Wu L."/>
            <person name="Ma J."/>
        </authorList>
    </citation>
    <scope>NUCLEOTIDE SEQUENCE [LARGE SCALE GENOMIC DNA]</scope>
    <source>
        <strain evidence="3">CGMCC 1.12769</strain>
    </source>
</reference>
<evidence type="ECO:0000313" key="3">
    <source>
        <dbReference type="Proteomes" id="UP000659344"/>
    </source>
</evidence>
<dbReference type="EMBL" id="BMFT01000002">
    <property type="protein sequence ID" value="GGH32132.1"/>
    <property type="molecule type" value="Genomic_DNA"/>
</dbReference>
<comment type="caution">
    <text evidence="2">The sequence shown here is derived from an EMBL/GenBank/DDBJ whole genome shotgun (WGS) entry which is preliminary data.</text>
</comment>
<sequence>MIEQTPLARWAEFNRQKWQCTVMNTQFQTPQSEAYGECLFFLNKRNNFFLPPQNPYHPIMFHTSSTTKPYRINKQWHIVANQMIDKLLKVRGSVILNLPPDISDIRPFTWRGFRADVKYTYCVDLPYSLEQASKAIRNKIRKAEAAGYRSIRSDNMEHVYQCLIETEKRQGFSHQLSVQDLILARDLMGEDAFRCYICYSKDNEPVSANISLILNQSQAIGWIAGSKSAHLSGGVVQHLQAYEFKDLESIGITRFDFTGANIASISESKSDWGGTLVPYYVIKKPGLKEVLRAGRYWYYFIKRLSQK</sequence>
<feature type="domain" description="BioF2-like acetyltransferase" evidence="1">
    <location>
        <begin position="133"/>
        <end position="261"/>
    </location>
</feature>
<dbReference type="Pfam" id="PF13480">
    <property type="entry name" value="Acetyltransf_6"/>
    <property type="match status" value="1"/>
</dbReference>
<accession>A0ABQ1YMX8</accession>
<dbReference type="SUPFAM" id="SSF55729">
    <property type="entry name" value="Acyl-CoA N-acyltransferases (Nat)"/>
    <property type="match status" value="1"/>
</dbReference>
<dbReference type="Gene3D" id="3.40.630.30">
    <property type="match status" value="1"/>
</dbReference>
<proteinExistence type="predicted"/>
<organism evidence="2 3">
    <name type="scientific">Paenibacillus segetis</name>
    <dbReference type="NCBI Taxonomy" id="1325360"/>
    <lineage>
        <taxon>Bacteria</taxon>
        <taxon>Bacillati</taxon>
        <taxon>Bacillota</taxon>
        <taxon>Bacilli</taxon>
        <taxon>Bacillales</taxon>
        <taxon>Paenibacillaceae</taxon>
        <taxon>Paenibacillus</taxon>
    </lineage>
</organism>
<dbReference type="RefSeq" id="WP_188541265.1">
    <property type="nucleotide sequence ID" value="NZ_BMFT01000002.1"/>
</dbReference>
<dbReference type="Proteomes" id="UP000659344">
    <property type="component" value="Unassembled WGS sequence"/>
</dbReference>
<name>A0ABQ1YMX8_9BACL</name>
<dbReference type="InterPro" id="IPR038740">
    <property type="entry name" value="BioF2-like_GNAT_dom"/>
</dbReference>
<gene>
    <name evidence="2" type="ORF">GCM10008013_36350</name>
</gene>
<evidence type="ECO:0000259" key="1">
    <source>
        <dbReference type="Pfam" id="PF13480"/>
    </source>
</evidence>
<evidence type="ECO:0000313" key="2">
    <source>
        <dbReference type="EMBL" id="GGH32132.1"/>
    </source>
</evidence>
<keyword evidence="3" id="KW-1185">Reference proteome</keyword>
<dbReference type="InterPro" id="IPR016181">
    <property type="entry name" value="Acyl_CoA_acyltransferase"/>
</dbReference>